<proteinExistence type="predicted"/>
<dbReference type="Gene3D" id="3.20.20.140">
    <property type="entry name" value="Metal-dependent hydrolases"/>
    <property type="match status" value="1"/>
</dbReference>
<comment type="caution">
    <text evidence="1">The sequence shown here is derived from an EMBL/GenBank/DDBJ whole genome shotgun (WGS) entry which is preliminary data.</text>
</comment>
<dbReference type="PANTHER" id="PTHR42924">
    <property type="entry name" value="EXONUCLEASE"/>
    <property type="match status" value="1"/>
</dbReference>
<sequence length="192" mass="20865">MDGLARHQDERETRAADIGERLARIGLHDGLARARAHADGGQITRSHYADLLVADGLARNRQDAFKRYLRPGRPGYRRTVWAELAEVIAWIHAASGTAVLAHPFGYGCSGAWRRRMVAAFAEAGGDALEICTGVSSLEQESQSARDAREHALAGSVGSDFHSPEQIWLDIGRVRPLPSSVIPTSYVTETPAL</sequence>
<dbReference type="AlphaFoldDB" id="A0A084IMG7"/>
<dbReference type="SUPFAM" id="SSF89550">
    <property type="entry name" value="PHP domain-like"/>
    <property type="match status" value="1"/>
</dbReference>
<evidence type="ECO:0000313" key="2">
    <source>
        <dbReference type="Proteomes" id="UP000028302"/>
    </source>
</evidence>
<dbReference type="GO" id="GO:0035312">
    <property type="term" value="F:5'-3' DNA exonuclease activity"/>
    <property type="evidence" value="ECO:0007669"/>
    <property type="project" value="TreeGrafter"/>
</dbReference>
<dbReference type="Proteomes" id="UP000028302">
    <property type="component" value="Unassembled WGS sequence"/>
</dbReference>
<dbReference type="GO" id="GO:0004534">
    <property type="term" value="F:5'-3' RNA exonuclease activity"/>
    <property type="evidence" value="ECO:0007669"/>
    <property type="project" value="TreeGrafter"/>
</dbReference>
<name>A0A084IMG7_SALHC</name>
<organism evidence="1 2">
    <name type="scientific">Salinisphaera hydrothermalis (strain C41B8)</name>
    <dbReference type="NCBI Taxonomy" id="1304275"/>
    <lineage>
        <taxon>Bacteria</taxon>
        <taxon>Pseudomonadati</taxon>
        <taxon>Pseudomonadota</taxon>
        <taxon>Gammaproteobacteria</taxon>
        <taxon>Salinisphaerales</taxon>
        <taxon>Salinisphaeraceae</taxon>
        <taxon>Salinisphaera</taxon>
    </lineage>
</organism>
<dbReference type="EMBL" id="APNK01000008">
    <property type="protein sequence ID" value="KEZ77901.1"/>
    <property type="molecule type" value="Genomic_DNA"/>
</dbReference>
<dbReference type="InterPro" id="IPR016195">
    <property type="entry name" value="Pol/histidinol_Pase-like"/>
</dbReference>
<evidence type="ECO:0000313" key="1">
    <source>
        <dbReference type="EMBL" id="KEZ77901.1"/>
    </source>
</evidence>
<reference evidence="1 2" key="1">
    <citation type="submission" date="2013-03" db="EMBL/GenBank/DDBJ databases">
        <title>Salinisphaera hydrothermalis C41B8 Genome Sequencing.</title>
        <authorList>
            <person name="Li C."/>
            <person name="Lai Q."/>
            <person name="Shao Z."/>
        </authorList>
    </citation>
    <scope>NUCLEOTIDE SEQUENCE [LARGE SCALE GENOMIC DNA]</scope>
    <source>
        <strain evidence="1 2">C41B8</strain>
    </source>
</reference>
<dbReference type="InterPro" id="IPR052018">
    <property type="entry name" value="PHP_domain"/>
</dbReference>
<dbReference type="eggNOG" id="COG0613">
    <property type="taxonomic scope" value="Bacteria"/>
</dbReference>
<dbReference type="STRING" id="1304275.C41B8_07637"/>
<protein>
    <submittedName>
        <fullName evidence="1">PHP domain-containing protein</fullName>
    </submittedName>
</protein>
<dbReference type="PANTHER" id="PTHR42924:SF3">
    <property type="entry name" value="POLYMERASE_HISTIDINOL PHOSPHATASE N-TERMINAL DOMAIN-CONTAINING PROTEIN"/>
    <property type="match status" value="1"/>
</dbReference>
<keyword evidence="2" id="KW-1185">Reference proteome</keyword>
<gene>
    <name evidence="1" type="ORF">C41B8_07637</name>
</gene>
<accession>A0A084IMG7</accession>